<comment type="similarity">
    <text evidence="1 2">Belongs to the DTD family.</text>
</comment>
<name>A0ABV6LJK7_9BACI</name>
<feature type="short sequence motif" description="Gly-cisPro motif, important for rejection of L-amino acids" evidence="2">
    <location>
        <begin position="137"/>
        <end position="138"/>
    </location>
</feature>
<dbReference type="EMBL" id="JBHLTP010000003">
    <property type="protein sequence ID" value="MFC0522494.1"/>
    <property type="molecule type" value="Genomic_DNA"/>
</dbReference>
<evidence type="ECO:0000313" key="3">
    <source>
        <dbReference type="EMBL" id="MFC0522494.1"/>
    </source>
</evidence>
<accession>A0ABV6LJK7</accession>
<evidence type="ECO:0000256" key="1">
    <source>
        <dbReference type="ARBA" id="ARBA00009673"/>
    </source>
</evidence>
<comment type="domain">
    <text evidence="2">A Gly-cisPro motif from one monomer fits into the active site of the other monomer to allow specific chiral rejection of L-amino acids.</text>
</comment>
<keyword evidence="2 3" id="KW-0378">Hydrolase</keyword>
<keyword evidence="2" id="KW-0963">Cytoplasm</keyword>
<proteinExistence type="inferred from homology"/>
<comment type="subcellular location">
    <subcellularLocation>
        <location evidence="2">Cytoplasm</location>
    </subcellularLocation>
</comment>
<sequence length="152" mass="16924">MRAVIQRGKQASVTVNGEQTGFIKNGLVVLLGVTHDDTEEDAKYLADKIVHLRIFEDEEEKMNDSLKDVEGQLLSISQFTLYGETKKGRRPNFMKAAKPGPAKELYETFNTLVEEQGVPVEKGAFGEMMDVQLTNVGPVTLIVDSEDRHKKG</sequence>
<dbReference type="CDD" id="cd00563">
    <property type="entry name" value="Dtyr_deacylase"/>
    <property type="match status" value="1"/>
</dbReference>
<dbReference type="NCBIfam" id="TIGR00256">
    <property type="entry name" value="D-aminoacyl-tRNA deacylase"/>
    <property type="match status" value="1"/>
</dbReference>
<comment type="catalytic activity">
    <reaction evidence="2">
        <text>a D-aminoacyl-tRNA + H2O = a tRNA + a D-alpha-amino acid + H(+)</text>
        <dbReference type="Rhea" id="RHEA:13953"/>
        <dbReference type="Rhea" id="RHEA-COMP:10123"/>
        <dbReference type="Rhea" id="RHEA-COMP:10124"/>
        <dbReference type="ChEBI" id="CHEBI:15377"/>
        <dbReference type="ChEBI" id="CHEBI:15378"/>
        <dbReference type="ChEBI" id="CHEBI:59871"/>
        <dbReference type="ChEBI" id="CHEBI:78442"/>
        <dbReference type="ChEBI" id="CHEBI:79333"/>
        <dbReference type="EC" id="3.1.1.96"/>
    </reaction>
</comment>
<protein>
    <recommendedName>
        <fullName evidence="2">D-aminoacyl-tRNA deacylase</fullName>
        <shortName evidence="2">DTD</shortName>
        <ecNumber evidence="2">3.1.1.96</ecNumber>
    </recommendedName>
    <alternativeName>
        <fullName evidence="2">Gly-tRNA(Ala) deacylase</fullName>
        <ecNumber evidence="2">3.1.1.-</ecNumber>
    </alternativeName>
</protein>
<dbReference type="Gene3D" id="3.50.80.10">
    <property type="entry name" value="D-tyrosyl-tRNA(Tyr) deacylase"/>
    <property type="match status" value="1"/>
</dbReference>
<dbReference type="HAMAP" id="MF_00518">
    <property type="entry name" value="Deacylase_Dtd"/>
    <property type="match status" value="1"/>
</dbReference>
<gene>
    <name evidence="2 3" type="primary">dtd</name>
    <name evidence="3" type="ORF">ACFFGV_02670</name>
</gene>
<dbReference type="RefSeq" id="WP_377345025.1">
    <property type="nucleotide sequence ID" value="NZ_JBHLTP010000003.1"/>
</dbReference>
<evidence type="ECO:0000256" key="2">
    <source>
        <dbReference type="HAMAP-Rule" id="MF_00518"/>
    </source>
</evidence>
<comment type="caution">
    <text evidence="3">The sequence shown here is derived from an EMBL/GenBank/DDBJ whole genome shotgun (WGS) entry which is preliminary data.</text>
</comment>
<dbReference type="Proteomes" id="UP001589836">
    <property type="component" value="Unassembled WGS sequence"/>
</dbReference>
<dbReference type="EC" id="3.1.1.96" evidence="2"/>
<organism evidence="3 4">
    <name type="scientific">Pontibacillus salicampi</name>
    <dbReference type="NCBI Taxonomy" id="1449801"/>
    <lineage>
        <taxon>Bacteria</taxon>
        <taxon>Bacillati</taxon>
        <taxon>Bacillota</taxon>
        <taxon>Bacilli</taxon>
        <taxon>Bacillales</taxon>
        <taxon>Bacillaceae</taxon>
        <taxon>Pontibacillus</taxon>
    </lineage>
</organism>
<keyword evidence="4" id="KW-1185">Reference proteome</keyword>
<dbReference type="EC" id="3.1.1.-" evidence="2"/>
<comment type="function">
    <text evidence="2">An aminoacyl-tRNA editing enzyme that deacylates mischarged D-aminoacyl-tRNAs. Also deacylates mischarged glycyl-tRNA(Ala), protecting cells against glycine mischarging by AlaRS. Acts via tRNA-based rather than protein-based catalysis; rejects L-amino acids rather than detecting D-amino acids in the active site. By recycling D-aminoacyl-tRNA to D-amino acids and free tRNA molecules, this enzyme counteracts the toxicity associated with the formation of D-aminoacyl-tRNA entities in vivo and helps enforce protein L-homochirality.</text>
</comment>
<dbReference type="PANTHER" id="PTHR10472:SF5">
    <property type="entry name" value="D-AMINOACYL-TRNA DEACYLASE 1"/>
    <property type="match status" value="1"/>
</dbReference>
<dbReference type="SUPFAM" id="SSF69500">
    <property type="entry name" value="DTD-like"/>
    <property type="match status" value="1"/>
</dbReference>
<dbReference type="InterPro" id="IPR003732">
    <property type="entry name" value="Daa-tRNA_deacyls_DTD"/>
</dbReference>
<comment type="catalytic activity">
    <reaction evidence="2">
        <text>glycyl-tRNA(Ala) + H2O = tRNA(Ala) + glycine + H(+)</text>
        <dbReference type="Rhea" id="RHEA:53744"/>
        <dbReference type="Rhea" id="RHEA-COMP:9657"/>
        <dbReference type="Rhea" id="RHEA-COMP:13640"/>
        <dbReference type="ChEBI" id="CHEBI:15377"/>
        <dbReference type="ChEBI" id="CHEBI:15378"/>
        <dbReference type="ChEBI" id="CHEBI:57305"/>
        <dbReference type="ChEBI" id="CHEBI:78442"/>
        <dbReference type="ChEBI" id="CHEBI:78522"/>
    </reaction>
</comment>
<dbReference type="GO" id="GO:0051499">
    <property type="term" value="F:D-aminoacyl-tRNA deacylase activity"/>
    <property type="evidence" value="ECO:0007669"/>
    <property type="project" value="UniProtKB-EC"/>
</dbReference>
<evidence type="ECO:0000313" key="4">
    <source>
        <dbReference type="Proteomes" id="UP001589836"/>
    </source>
</evidence>
<keyword evidence="2" id="KW-0694">RNA-binding</keyword>
<dbReference type="PANTHER" id="PTHR10472">
    <property type="entry name" value="D-TYROSYL-TRNA TYR DEACYLASE"/>
    <property type="match status" value="1"/>
</dbReference>
<dbReference type="Pfam" id="PF02580">
    <property type="entry name" value="Tyr_Deacylase"/>
    <property type="match status" value="1"/>
</dbReference>
<reference evidence="3 4" key="1">
    <citation type="submission" date="2024-09" db="EMBL/GenBank/DDBJ databases">
        <authorList>
            <person name="Sun Q."/>
            <person name="Mori K."/>
        </authorList>
    </citation>
    <scope>NUCLEOTIDE SEQUENCE [LARGE SCALE GENOMIC DNA]</scope>
    <source>
        <strain evidence="3 4">NCAIM B.02529</strain>
    </source>
</reference>
<comment type="subunit">
    <text evidence="2">Homodimer.</text>
</comment>
<dbReference type="InterPro" id="IPR023509">
    <property type="entry name" value="DTD-like_sf"/>
</dbReference>
<keyword evidence="2" id="KW-0820">tRNA-binding</keyword>